<feature type="transmembrane region" description="Helical" evidence="1">
    <location>
        <begin position="68"/>
        <end position="89"/>
    </location>
</feature>
<comment type="caution">
    <text evidence="2">The sequence shown here is derived from an EMBL/GenBank/DDBJ whole genome shotgun (WGS) entry which is preliminary data.</text>
</comment>
<organism evidence="2 3">
    <name type="scientific">Candidatus Taylorbacteria bacterium RIFCSPHIGHO2_02_FULL_43_32b</name>
    <dbReference type="NCBI Taxonomy" id="1802306"/>
    <lineage>
        <taxon>Bacteria</taxon>
        <taxon>Candidatus Tayloriibacteriota</taxon>
    </lineage>
</organism>
<feature type="transmembrane region" description="Helical" evidence="1">
    <location>
        <begin position="42"/>
        <end position="62"/>
    </location>
</feature>
<keyword evidence="1" id="KW-1133">Transmembrane helix</keyword>
<dbReference type="AlphaFoldDB" id="A0A1G2MK94"/>
<dbReference type="EMBL" id="MHRK01000015">
    <property type="protein sequence ID" value="OHA24268.1"/>
    <property type="molecule type" value="Genomic_DNA"/>
</dbReference>
<evidence type="ECO:0000256" key="1">
    <source>
        <dbReference type="SAM" id="Phobius"/>
    </source>
</evidence>
<accession>A0A1G2MK94</accession>
<feature type="transmembrane region" description="Helical" evidence="1">
    <location>
        <begin position="12"/>
        <end position="35"/>
    </location>
</feature>
<protein>
    <submittedName>
        <fullName evidence="2">Uncharacterized protein</fullName>
    </submittedName>
</protein>
<keyword evidence="1" id="KW-0812">Transmembrane</keyword>
<name>A0A1G2MK94_9BACT</name>
<gene>
    <name evidence="2" type="ORF">A3C72_04375</name>
</gene>
<keyword evidence="1" id="KW-0472">Membrane</keyword>
<dbReference type="STRING" id="1802306.A3C72_04375"/>
<dbReference type="Proteomes" id="UP000177130">
    <property type="component" value="Unassembled WGS sequence"/>
</dbReference>
<evidence type="ECO:0000313" key="2">
    <source>
        <dbReference type="EMBL" id="OHA24268.1"/>
    </source>
</evidence>
<proteinExistence type="predicted"/>
<evidence type="ECO:0000313" key="3">
    <source>
        <dbReference type="Proteomes" id="UP000177130"/>
    </source>
</evidence>
<sequence>MFKNWPYWLKGGVISGGAALLFMLASYVCAAFGGAGIEGGRCAAFLILPTLPAILLDGIFSFSTLPAIATFSILLTFWFLLGALAGWIFRKFIK</sequence>
<reference evidence="2 3" key="1">
    <citation type="journal article" date="2016" name="Nat. Commun.">
        <title>Thousands of microbial genomes shed light on interconnected biogeochemical processes in an aquifer system.</title>
        <authorList>
            <person name="Anantharaman K."/>
            <person name="Brown C.T."/>
            <person name="Hug L.A."/>
            <person name="Sharon I."/>
            <person name="Castelle C.J."/>
            <person name="Probst A.J."/>
            <person name="Thomas B.C."/>
            <person name="Singh A."/>
            <person name="Wilkins M.J."/>
            <person name="Karaoz U."/>
            <person name="Brodie E.L."/>
            <person name="Williams K.H."/>
            <person name="Hubbard S.S."/>
            <person name="Banfield J.F."/>
        </authorList>
    </citation>
    <scope>NUCLEOTIDE SEQUENCE [LARGE SCALE GENOMIC DNA]</scope>
</reference>